<comment type="caution">
    <text evidence="2">The sequence shown here is derived from an EMBL/GenBank/DDBJ whole genome shotgun (WGS) entry which is preliminary data.</text>
</comment>
<dbReference type="PANTHER" id="PTHR33144:SF16">
    <property type="entry name" value="OS02G0129000 PROTEIN"/>
    <property type="match status" value="1"/>
</dbReference>
<dbReference type="OrthoDB" id="1913335at2759"/>
<proteinExistence type="predicted"/>
<sequence length="415" mass="47423">MADYEMQRLRNIKENRRRMEDLGIKTLAYKAGCFIKEQNSHKTSKIKSKNDVATDNEYSPCEEGEQDESNEENDDQGVPNIRRLGSLSKKVMAKGGKLISSSEKPRPLTSSMASLVKTRCQTRELQKQHGKDIDQQEIGSQQMIQQEKIDEQENFNQVERASGQGKKEQRVCLVQENEAFQSLDEHVSEGEKDSDPKEIENDVFEIENESRPLQEEQDDQPGKGKKVYVPLKAKKTRGPSLCKDVHDLTTNNRLPIILNGSGQPIGPDKVTLGKFSRSLGSLARDSNLAPLNELDWRLVLDKDKIWDYVKKKFIIAEEGKNYVLQSVGVLWRTHKTRVKQKYYSNPNNIDTRTGSSVPDSHLKDFLNYWNLEEVQEQAEGKPPSLALMYMETHKRTPGKNYKTVEVNIVSCISFF</sequence>
<feature type="region of interest" description="Disordered" evidence="1">
    <location>
        <begin position="120"/>
        <end position="141"/>
    </location>
</feature>
<dbReference type="AlphaFoldDB" id="A0A830CK34"/>
<gene>
    <name evidence="2" type="ORF">PHJA_001619500</name>
</gene>
<feature type="region of interest" description="Disordered" evidence="1">
    <location>
        <begin position="39"/>
        <end position="87"/>
    </location>
</feature>
<feature type="compositionally biased region" description="Basic and acidic residues" evidence="1">
    <location>
        <begin position="121"/>
        <end position="134"/>
    </location>
</feature>
<evidence type="ECO:0000256" key="1">
    <source>
        <dbReference type="SAM" id="MobiDB-lite"/>
    </source>
</evidence>
<dbReference type="Proteomes" id="UP000653305">
    <property type="component" value="Unassembled WGS sequence"/>
</dbReference>
<evidence type="ECO:0000313" key="2">
    <source>
        <dbReference type="EMBL" id="GFP94751.1"/>
    </source>
</evidence>
<feature type="compositionally biased region" description="Acidic residues" evidence="1">
    <location>
        <begin position="60"/>
        <end position="75"/>
    </location>
</feature>
<dbReference type="EMBL" id="BMAC01000362">
    <property type="protein sequence ID" value="GFP94751.1"/>
    <property type="molecule type" value="Genomic_DNA"/>
</dbReference>
<accession>A0A830CK34</accession>
<protein>
    <submittedName>
        <fullName evidence="2">Uncharacterized protein</fullName>
    </submittedName>
</protein>
<dbReference type="PANTHER" id="PTHR33144">
    <property type="entry name" value="OS10G0409366 PROTEIN-RELATED"/>
    <property type="match status" value="1"/>
</dbReference>
<keyword evidence="3" id="KW-1185">Reference proteome</keyword>
<reference evidence="2" key="1">
    <citation type="submission" date="2020-07" db="EMBL/GenBank/DDBJ databases">
        <title>Ethylene signaling mediates host invasion by parasitic plants.</title>
        <authorList>
            <person name="Yoshida S."/>
        </authorList>
    </citation>
    <scope>NUCLEOTIDE SEQUENCE</scope>
    <source>
        <strain evidence="2">Okayama</strain>
    </source>
</reference>
<organism evidence="2 3">
    <name type="scientific">Phtheirospermum japonicum</name>
    <dbReference type="NCBI Taxonomy" id="374723"/>
    <lineage>
        <taxon>Eukaryota</taxon>
        <taxon>Viridiplantae</taxon>
        <taxon>Streptophyta</taxon>
        <taxon>Embryophyta</taxon>
        <taxon>Tracheophyta</taxon>
        <taxon>Spermatophyta</taxon>
        <taxon>Magnoliopsida</taxon>
        <taxon>eudicotyledons</taxon>
        <taxon>Gunneridae</taxon>
        <taxon>Pentapetalae</taxon>
        <taxon>asterids</taxon>
        <taxon>lamiids</taxon>
        <taxon>Lamiales</taxon>
        <taxon>Orobanchaceae</taxon>
        <taxon>Orobanchaceae incertae sedis</taxon>
        <taxon>Phtheirospermum</taxon>
    </lineage>
</organism>
<name>A0A830CK34_9LAMI</name>
<evidence type="ECO:0000313" key="3">
    <source>
        <dbReference type="Proteomes" id="UP000653305"/>
    </source>
</evidence>
<feature type="region of interest" description="Disordered" evidence="1">
    <location>
        <begin position="206"/>
        <end position="227"/>
    </location>
</feature>